<dbReference type="Gene3D" id="3.90.420.10">
    <property type="entry name" value="Oxidoreductase, molybdopterin-binding domain"/>
    <property type="match status" value="1"/>
</dbReference>
<evidence type="ECO:0000259" key="7">
    <source>
        <dbReference type="Pfam" id="PF03404"/>
    </source>
</evidence>
<evidence type="ECO:0000313" key="8">
    <source>
        <dbReference type="EMBL" id="GEP53165.1"/>
    </source>
</evidence>
<dbReference type="InterPro" id="IPR008335">
    <property type="entry name" value="Mopterin_OxRdtase_euk"/>
</dbReference>
<feature type="domain" description="Oxidoreductase molybdopterin-binding" evidence="6">
    <location>
        <begin position="72"/>
        <end position="245"/>
    </location>
</feature>
<dbReference type="PANTHER" id="PTHR19372:SF7">
    <property type="entry name" value="SULFITE OXIDASE, MITOCHONDRIAL"/>
    <property type="match status" value="1"/>
</dbReference>
<feature type="region of interest" description="Disordered" evidence="5">
    <location>
        <begin position="248"/>
        <end position="267"/>
    </location>
</feature>
<protein>
    <submittedName>
        <fullName evidence="8">Molybdopterin containing oxidoreductase</fullName>
    </submittedName>
</protein>
<dbReference type="AlphaFoldDB" id="A0A512N2E5"/>
<dbReference type="Gene3D" id="2.60.40.650">
    <property type="match status" value="1"/>
</dbReference>
<dbReference type="GO" id="GO:0006790">
    <property type="term" value="P:sulfur compound metabolic process"/>
    <property type="evidence" value="ECO:0007669"/>
    <property type="project" value="TreeGrafter"/>
</dbReference>
<dbReference type="EMBL" id="BKAJ01000004">
    <property type="protein sequence ID" value="GEP53165.1"/>
    <property type="molecule type" value="Genomic_DNA"/>
</dbReference>
<comment type="caution">
    <text evidence="8">The sequence shown here is derived from an EMBL/GenBank/DDBJ whole genome shotgun (WGS) entry which is preliminary data.</text>
</comment>
<dbReference type="RefSeq" id="WP_246157937.1">
    <property type="nucleotide sequence ID" value="NZ_BKAJ01000004.1"/>
</dbReference>
<keyword evidence="3" id="KW-0479">Metal-binding</keyword>
<keyword evidence="9" id="KW-1185">Reference proteome</keyword>
<gene>
    <name evidence="8" type="ORF">RSO01_03310</name>
</gene>
<comment type="cofactor">
    <cofactor evidence="1">
        <name>Mo-molybdopterin</name>
        <dbReference type="ChEBI" id="CHEBI:71302"/>
    </cofactor>
</comment>
<dbReference type="SUPFAM" id="SSF56524">
    <property type="entry name" value="Oxidoreductase molybdopterin-binding domain"/>
    <property type="match status" value="1"/>
</dbReference>
<keyword evidence="4" id="KW-0560">Oxidoreductase</keyword>
<dbReference type="GO" id="GO:0008482">
    <property type="term" value="F:sulfite oxidase activity"/>
    <property type="evidence" value="ECO:0007669"/>
    <property type="project" value="TreeGrafter"/>
</dbReference>
<keyword evidence="2" id="KW-0500">Molybdenum</keyword>
<name>A0A512N2E5_9HYPH</name>
<dbReference type="Proteomes" id="UP000321058">
    <property type="component" value="Unassembled WGS sequence"/>
</dbReference>
<evidence type="ECO:0000256" key="2">
    <source>
        <dbReference type="ARBA" id="ARBA00022505"/>
    </source>
</evidence>
<proteinExistence type="predicted"/>
<accession>A0A512N2E5</accession>
<reference evidence="8 9" key="1">
    <citation type="submission" date="2019-07" db="EMBL/GenBank/DDBJ databases">
        <title>Whole genome shotgun sequence of Reyranella soli NBRC 108950.</title>
        <authorList>
            <person name="Hosoyama A."/>
            <person name="Uohara A."/>
            <person name="Ohji S."/>
            <person name="Ichikawa N."/>
        </authorList>
    </citation>
    <scope>NUCLEOTIDE SEQUENCE [LARGE SCALE GENOMIC DNA]</scope>
    <source>
        <strain evidence="8 9">NBRC 108950</strain>
    </source>
</reference>
<evidence type="ECO:0000259" key="6">
    <source>
        <dbReference type="Pfam" id="PF00174"/>
    </source>
</evidence>
<dbReference type="Pfam" id="PF00174">
    <property type="entry name" value="Oxidored_molyb"/>
    <property type="match status" value="1"/>
</dbReference>
<dbReference type="Pfam" id="PF03404">
    <property type="entry name" value="Mo-co_dimer"/>
    <property type="match status" value="1"/>
</dbReference>
<dbReference type="PRINTS" id="PR00407">
    <property type="entry name" value="EUMOPTERIN"/>
</dbReference>
<dbReference type="CDD" id="cd02110">
    <property type="entry name" value="SO_family_Moco_dimer"/>
    <property type="match status" value="1"/>
</dbReference>
<organism evidence="8 9">
    <name type="scientific">Reyranella soli</name>
    <dbReference type="NCBI Taxonomy" id="1230389"/>
    <lineage>
        <taxon>Bacteria</taxon>
        <taxon>Pseudomonadati</taxon>
        <taxon>Pseudomonadota</taxon>
        <taxon>Alphaproteobacteria</taxon>
        <taxon>Hyphomicrobiales</taxon>
        <taxon>Reyranellaceae</taxon>
        <taxon>Reyranella</taxon>
    </lineage>
</organism>
<evidence type="ECO:0000256" key="3">
    <source>
        <dbReference type="ARBA" id="ARBA00022723"/>
    </source>
</evidence>
<dbReference type="GO" id="GO:0043546">
    <property type="term" value="F:molybdopterin cofactor binding"/>
    <property type="evidence" value="ECO:0007669"/>
    <property type="project" value="TreeGrafter"/>
</dbReference>
<dbReference type="GO" id="GO:0030151">
    <property type="term" value="F:molybdenum ion binding"/>
    <property type="evidence" value="ECO:0007669"/>
    <property type="project" value="InterPro"/>
</dbReference>
<dbReference type="GO" id="GO:0020037">
    <property type="term" value="F:heme binding"/>
    <property type="evidence" value="ECO:0007669"/>
    <property type="project" value="TreeGrafter"/>
</dbReference>
<sequence>MATIGASLPISGVLAQNAPAAAPAAKAPKLLEMEGKAKLAVLGDRPLVAETQAALMDDDVTPTAKLFVRNNGQVPEATRDPKAWKIKVDGEVNTPLEITLGDLMSRFPNVTYQLVLECGGNGRSFFEPEARGNQWTNGGAGCPQWTGVRLADVLKAAGLKSSAVFTGHYGADPTLAGETDKPTISRGMPIKKAMDEHTLIAFKLNGQDLPLIHGAPVRLIVPGWAGSLSTKWLTRIWVRDKEHDGPGMGGFSYRTPRKPIVPGSKGDEKDMAILESMPVRSVITFPADGTKLAAGTKKLDLRGNAWAGDWDIKTVDISIDAGKTWRSAKVNPPANKFAWQRFTASIDLPSSGYYEVWSRATDSNGVTQPFLATNWNPQGYGANPISRIRVLVES</sequence>
<evidence type="ECO:0000313" key="9">
    <source>
        <dbReference type="Proteomes" id="UP000321058"/>
    </source>
</evidence>
<dbReference type="InterPro" id="IPR005066">
    <property type="entry name" value="MoCF_OxRdtse_dimer"/>
</dbReference>
<dbReference type="PANTHER" id="PTHR19372">
    <property type="entry name" value="SULFITE REDUCTASE"/>
    <property type="match status" value="1"/>
</dbReference>
<dbReference type="SUPFAM" id="SSF81296">
    <property type="entry name" value="E set domains"/>
    <property type="match status" value="1"/>
</dbReference>
<evidence type="ECO:0000256" key="5">
    <source>
        <dbReference type="SAM" id="MobiDB-lite"/>
    </source>
</evidence>
<evidence type="ECO:0000256" key="1">
    <source>
        <dbReference type="ARBA" id="ARBA00001924"/>
    </source>
</evidence>
<dbReference type="InterPro" id="IPR014756">
    <property type="entry name" value="Ig_E-set"/>
</dbReference>
<evidence type="ECO:0000256" key="4">
    <source>
        <dbReference type="ARBA" id="ARBA00023002"/>
    </source>
</evidence>
<dbReference type="InterPro" id="IPR000572">
    <property type="entry name" value="OxRdtase_Mopterin-bd_dom"/>
</dbReference>
<feature type="domain" description="Moybdenum cofactor oxidoreductase dimerisation" evidence="7">
    <location>
        <begin position="274"/>
        <end position="391"/>
    </location>
</feature>
<dbReference type="InterPro" id="IPR036374">
    <property type="entry name" value="OxRdtase_Mopterin-bd_sf"/>
</dbReference>